<keyword evidence="7" id="KW-0496">Mitochondrion</keyword>
<keyword evidence="9" id="KW-1015">Disulfide bond</keyword>
<dbReference type="EMBL" id="JAODAN010000008">
    <property type="protein sequence ID" value="KAK1922471.1"/>
    <property type="molecule type" value="Genomic_DNA"/>
</dbReference>
<evidence type="ECO:0000256" key="6">
    <source>
        <dbReference type="ARBA" id="ARBA00022982"/>
    </source>
</evidence>
<dbReference type="InterPro" id="IPR003422">
    <property type="entry name" value="Cyt_b-c1_6"/>
</dbReference>
<keyword evidence="3" id="KW-0813">Transport</keyword>
<name>A0AAD9CUX0_PAPLA</name>
<dbReference type="Pfam" id="PF02320">
    <property type="entry name" value="UCR_hinge"/>
    <property type="match status" value="1"/>
</dbReference>
<feature type="compositionally biased region" description="Acidic residues" evidence="10">
    <location>
        <begin position="33"/>
        <end position="63"/>
    </location>
</feature>
<evidence type="ECO:0000256" key="4">
    <source>
        <dbReference type="ARBA" id="ARBA00022660"/>
    </source>
</evidence>
<evidence type="ECO:0000313" key="13">
    <source>
        <dbReference type="Proteomes" id="UP001182556"/>
    </source>
</evidence>
<comment type="subcellular location">
    <subcellularLocation>
        <location evidence="1">Mitochondrion inner membrane</location>
        <topology evidence="1">Peripheral membrane protein</topology>
        <orientation evidence="1">Intermembrane side</orientation>
    </subcellularLocation>
</comment>
<keyword evidence="8" id="KW-0472">Membrane</keyword>
<dbReference type="PANTHER" id="PTHR15336:SF0">
    <property type="entry name" value="CYTOCHROME B-C1 COMPLEX SUBUNIT 6, MITOCHONDRIAL"/>
    <property type="match status" value="1"/>
</dbReference>
<dbReference type="AlphaFoldDB" id="A0AAD9CUX0"/>
<dbReference type="Proteomes" id="UP001182556">
    <property type="component" value="Unassembled WGS sequence"/>
</dbReference>
<reference evidence="12" key="1">
    <citation type="submission" date="2023-02" db="EMBL/GenBank/DDBJ databases">
        <title>Identification and recombinant expression of a fungal hydrolase from Papiliotrema laurentii that hydrolyzes apple cutin and clears colloidal polyester polyurethane.</title>
        <authorList>
            <consortium name="DOE Joint Genome Institute"/>
            <person name="Roman V.A."/>
            <person name="Bojanowski C."/>
            <person name="Crable B.R."/>
            <person name="Wagner D.N."/>
            <person name="Hung C.S."/>
            <person name="Nadeau L.J."/>
            <person name="Schratz L."/>
            <person name="Haridas S."/>
            <person name="Pangilinan J."/>
            <person name="Lipzen A."/>
            <person name="Na H."/>
            <person name="Yan M."/>
            <person name="Ng V."/>
            <person name="Grigoriev I.V."/>
            <person name="Spatafora J.W."/>
            <person name="Barlow D."/>
            <person name="Biffinger J."/>
            <person name="Kelley-Loughnane N."/>
            <person name="Varaljay V.A."/>
            <person name="Crookes-Goodson W.J."/>
        </authorList>
    </citation>
    <scope>NUCLEOTIDE SEQUENCE</scope>
    <source>
        <strain evidence="12">5307AH</strain>
    </source>
</reference>
<dbReference type="InterPro" id="IPR023184">
    <property type="entry name" value="Ubol_cytC_Rdtase_hinge_dom"/>
</dbReference>
<evidence type="ECO:0000256" key="3">
    <source>
        <dbReference type="ARBA" id="ARBA00022448"/>
    </source>
</evidence>
<protein>
    <submittedName>
        <fullName evidence="12">Ubiquinol-cytochrome C reductase hinge domain-containing protein</fullName>
    </submittedName>
</protein>
<evidence type="ECO:0000256" key="8">
    <source>
        <dbReference type="ARBA" id="ARBA00023136"/>
    </source>
</evidence>
<dbReference type="SUPFAM" id="SSF81531">
    <property type="entry name" value="Non-heme 11 kDa protein of cytochrome bc1 complex (Ubiquinol-cytochrome c reductase)"/>
    <property type="match status" value="1"/>
</dbReference>
<evidence type="ECO:0000256" key="5">
    <source>
        <dbReference type="ARBA" id="ARBA00022792"/>
    </source>
</evidence>
<feature type="domain" description="Ubiquinol-cytochrome C reductase hinge" evidence="11">
    <location>
        <begin position="63"/>
        <end position="125"/>
    </location>
</feature>
<feature type="region of interest" description="Disordered" evidence="10">
    <location>
        <begin position="25"/>
        <end position="72"/>
    </location>
</feature>
<dbReference type="InterPro" id="IPR036811">
    <property type="entry name" value="Ubol_cytC_Rdtase_hinge_dom_sf"/>
</dbReference>
<evidence type="ECO:0000256" key="9">
    <source>
        <dbReference type="ARBA" id="ARBA00023157"/>
    </source>
</evidence>
<comment type="similarity">
    <text evidence="2">Belongs to the UQCRH/QCR6 family.</text>
</comment>
<evidence type="ECO:0000256" key="10">
    <source>
        <dbReference type="SAM" id="MobiDB-lite"/>
    </source>
</evidence>
<evidence type="ECO:0000256" key="1">
    <source>
        <dbReference type="ARBA" id="ARBA00004137"/>
    </source>
</evidence>
<keyword evidence="13" id="KW-1185">Reference proteome</keyword>
<sequence length="126" mass="14085">MSTEFTTSGEQSGAASFVSSLASWFLPTAHAEEETEEKEEESTEEAEEPAAEEEEEEEEEPEDIAPAIREECEKNECSEPAKHFKHCAEKVEAGKGWHGEDCVEELFHLMHCVDHCAAPKVFKKLA</sequence>
<comment type="caution">
    <text evidence="12">The sequence shown here is derived from an EMBL/GenBank/DDBJ whole genome shotgun (WGS) entry which is preliminary data.</text>
</comment>
<evidence type="ECO:0000259" key="11">
    <source>
        <dbReference type="Pfam" id="PF02320"/>
    </source>
</evidence>
<keyword evidence="6" id="KW-0249">Electron transport</keyword>
<dbReference type="GO" id="GO:0006122">
    <property type="term" value="P:mitochondrial electron transport, ubiquinol to cytochrome c"/>
    <property type="evidence" value="ECO:0007669"/>
    <property type="project" value="InterPro"/>
</dbReference>
<keyword evidence="5" id="KW-0999">Mitochondrion inner membrane</keyword>
<dbReference type="FunFam" id="1.10.287.20:FF:000001">
    <property type="entry name" value="Cytochrome b-c1 complex subunit 6"/>
    <property type="match status" value="1"/>
</dbReference>
<dbReference type="GO" id="GO:0005743">
    <property type="term" value="C:mitochondrial inner membrane"/>
    <property type="evidence" value="ECO:0007669"/>
    <property type="project" value="UniProtKB-SubCell"/>
</dbReference>
<organism evidence="12 13">
    <name type="scientific">Papiliotrema laurentii</name>
    <name type="common">Cryptococcus laurentii</name>
    <dbReference type="NCBI Taxonomy" id="5418"/>
    <lineage>
        <taxon>Eukaryota</taxon>
        <taxon>Fungi</taxon>
        <taxon>Dikarya</taxon>
        <taxon>Basidiomycota</taxon>
        <taxon>Agaricomycotina</taxon>
        <taxon>Tremellomycetes</taxon>
        <taxon>Tremellales</taxon>
        <taxon>Rhynchogastremaceae</taxon>
        <taxon>Papiliotrema</taxon>
    </lineage>
</organism>
<dbReference type="PANTHER" id="PTHR15336">
    <property type="entry name" value="UBIQUINOL-CYTOCHROME C REDUCTASE COMPLEX 7.8 KDA PROTEIN"/>
    <property type="match status" value="1"/>
</dbReference>
<evidence type="ECO:0000313" key="12">
    <source>
        <dbReference type="EMBL" id="KAK1922471.1"/>
    </source>
</evidence>
<proteinExistence type="inferred from homology"/>
<keyword evidence="4" id="KW-0679">Respiratory chain</keyword>
<evidence type="ECO:0000256" key="7">
    <source>
        <dbReference type="ARBA" id="ARBA00023128"/>
    </source>
</evidence>
<accession>A0AAD9CUX0</accession>
<dbReference type="Gene3D" id="1.10.287.20">
    <property type="entry name" value="Ubiquinol-cytochrome C reductase hinge domain"/>
    <property type="match status" value="1"/>
</dbReference>
<gene>
    <name evidence="12" type="ORF">DB88DRAFT_547399</name>
</gene>
<evidence type="ECO:0000256" key="2">
    <source>
        <dbReference type="ARBA" id="ARBA00006498"/>
    </source>
</evidence>